<keyword evidence="1" id="KW-0813">Transport</keyword>
<accession>A0A2K9NUD1</accession>
<dbReference type="OrthoDB" id="9809450at2"/>
<dbReference type="Gene3D" id="3.40.50.300">
    <property type="entry name" value="P-loop containing nucleotide triphosphate hydrolases"/>
    <property type="match status" value="1"/>
</dbReference>
<dbReference type="InterPro" id="IPR003439">
    <property type="entry name" value="ABC_transporter-like_ATP-bd"/>
</dbReference>
<gene>
    <name evidence="4" type="ORF">C0V70_13620</name>
</gene>
<evidence type="ECO:0000313" key="4">
    <source>
        <dbReference type="EMBL" id="AUN99120.1"/>
    </source>
</evidence>
<keyword evidence="3 4" id="KW-0067">ATP-binding</keyword>
<dbReference type="GO" id="GO:0016887">
    <property type="term" value="F:ATP hydrolysis activity"/>
    <property type="evidence" value="ECO:0007669"/>
    <property type="project" value="InterPro"/>
</dbReference>
<dbReference type="InterPro" id="IPR050086">
    <property type="entry name" value="MetN_ABC_transporter-like"/>
</dbReference>
<dbReference type="RefSeq" id="WP_102244411.1">
    <property type="nucleotide sequence ID" value="NZ_CP025704.1"/>
</dbReference>
<dbReference type="Proteomes" id="UP000235584">
    <property type="component" value="Chromosome"/>
</dbReference>
<evidence type="ECO:0000256" key="1">
    <source>
        <dbReference type="ARBA" id="ARBA00022448"/>
    </source>
</evidence>
<reference evidence="4 5" key="1">
    <citation type="submission" date="2018-01" db="EMBL/GenBank/DDBJ databases">
        <title>Complete genome sequence of Bacteriovorax stolpii DSM12778.</title>
        <authorList>
            <person name="Tang B."/>
            <person name="Chang J."/>
        </authorList>
    </citation>
    <scope>NUCLEOTIDE SEQUENCE [LARGE SCALE GENOMIC DNA]</scope>
    <source>
        <strain evidence="4 5">DSM 12778</strain>
    </source>
</reference>
<dbReference type="PROSITE" id="PS50893">
    <property type="entry name" value="ABC_TRANSPORTER_2"/>
    <property type="match status" value="1"/>
</dbReference>
<sequence>MKNLIVNFSNVSYKIPSGEEILKDVTLGVEEHSSLTIIGHNGAGKSSLLKLIVADRFSSKGETSVFGHKLSSQMDKKEIQVLRSRIGFIHQGLHLVGRKNALENVLMGRLTHNHSMKTWMGIFNSEDYDKAYEAIKEVGMGNKALVRADKLSGGERQKIAIARALAQSPKLLLADEPTAALDPRAAGNVAELLSELVISKQLSLVTVVHSLELIEKLSERVVIMKQGHISFDGSRNDLSAEAVAGFYNF</sequence>
<dbReference type="SUPFAM" id="SSF52540">
    <property type="entry name" value="P-loop containing nucleoside triphosphate hydrolases"/>
    <property type="match status" value="1"/>
</dbReference>
<evidence type="ECO:0000313" key="5">
    <source>
        <dbReference type="Proteomes" id="UP000235584"/>
    </source>
</evidence>
<proteinExistence type="predicted"/>
<dbReference type="SMART" id="SM00382">
    <property type="entry name" value="AAA"/>
    <property type="match status" value="1"/>
</dbReference>
<organism evidence="4 5">
    <name type="scientific">Bacteriovorax stolpii</name>
    <name type="common">Bdellovibrio stolpii</name>
    <dbReference type="NCBI Taxonomy" id="960"/>
    <lineage>
        <taxon>Bacteria</taxon>
        <taxon>Pseudomonadati</taxon>
        <taxon>Bdellovibrionota</taxon>
        <taxon>Bacteriovoracia</taxon>
        <taxon>Bacteriovoracales</taxon>
        <taxon>Bacteriovoracaceae</taxon>
        <taxon>Bacteriovorax</taxon>
    </lineage>
</organism>
<dbReference type="InterPro" id="IPR003593">
    <property type="entry name" value="AAA+_ATPase"/>
</dbReference>
<protein>
    <submittedName>
        <fullName evidence="4">Phosphonate ABC transporter ATP-binding protein</fullName>
    </submittedName>
</protein>
<dbReference type="AlphaFoldDB" id="A0A2K9NUD1"/>
<name>A0A2K9NUD1_BACTC</name>
<dbReference type="KEGG" id="bsto:C0V70_13620"/>
<dbReference type="InterPro" id="IPR027417">
    <property type="entry name" value="P-loop_NTPase"/>
</dbReference>
<keyword evidence="2" id="KW-0547">Nucleotide-binding</keyword>
<dbReference type="PANTHER" id="PTHR43166">
    <property type="entry name" value="AMINO ACID IMPORT ATP-BINDING PROTEIN"/>
    <property type="match status" value="1"/>
</dbReference>
<dbReference type="EMBL" id="CP025704">
    <property type="protein sequence ID" value="AUN99120.1"/>
    <property type="molecule type" value="Genomic_DNA"/>
</dbReference>
<keyword evidence="5" id="KW-1185">Reference proteome</keyword>
<evidence type="ECO:0000256" key="2">
    <source>
        <dbReference type="ARBA" id="ARBA00022741"/>
    </source>
</evidence>
<dbReference type="PROSITE" id="PS00211">
    <property type="entry name" value="ABC_TRANSPORTER_1"/>
    <property type="match status" value="1"/>
</dbReference>
<dbReference type="InterPro" id="IPR017871">
    <property type="entry name" value="ABC_transporter-like_CS"/>
</dbReference>
<dbReference type="Pfam" id="PF00005">
    <property type="entry name" value="ABC_tran"/>
    <property type="match status" value="1"/>
</dbReference>
<evidence type="ECO:0000256" key="3">
    <source>
        <dbReference type="ARBA" id="ARBA00022840"/>
    </source>
</evidence>
<dbReference type="GO" id="GO:0005524">
    <property type="term" value="F:ATP binding"/>
    <property type="evidence" value="ECO:0007669"/>
    <property type="project" value="UniProtKB-KW"/>
</dbReference>